<evidence type="ECO:0000259" key="10">
    <source>
        <dbReference type="PROSITE" id="PS50089"/>
    </source>
</evidence>
<dbReference type="GO" id="GO:0005737">
    <property type="term" value="C:cytoplasm"/>
    <property type="evidence" value="ECO:0007669"/>
    <property type="project" value="TreeGrafter"/>
</dbReference>
<feature type="region of interest" description="Disordered" evidence="9">
    <location>
        <begin position="211"/>
        <end position="231"/>
    </location>
</feature>
<gene>
    <name evidence="11" type="ORF">F0562_025065</name>
</gene>
<evidence type="ECO:0000313" key="11">
    <source>
        <dbReference type="EMBL" id="KAA8541102.1"/>
    </source>
</evidence>
<dbReference type="PROSITE" id="PS50089">
    <property type="entry name" value="ZF_RING_2"/>
    <property type="match status" value="1"/>
</dbReference>
<keyword evidence="4" id="KW-0479">Metal-binding</keyword>
<dbReference type="FunFam" id="3.30.40.10:FF:000022">
    <property type="entry name" value="E3 ubiquitin-protein ligase RING1-like"/>
    <property type="match status" value="1"/>
</dbReference>
<dbReference type="InterPro" id="IPR001841">
    <property type="entry name" value="Znf_RING"/>
</dbReference>
<name>A0A5J5BGY0_9ASTE</name>
<accession>A0A5J5BGY0</accession>
<evidence type="ECO:0000256" key="7">
    <source>
        <dbReference type="ARBA" id="ARBA00022833"/>
    </source>
</evidence>
<dbReference type="InterPro" id="IPR013083">
    <property type="entry name" value="Znf_RING/FYVE/PHD"/>
</dbReference>
<reference evidence="11 12" key="1">
    <citation type="submission" date="2019-09" db="EMBL/GenBank/DDBJ databases">
        <title>A chromosome-level genome assembly of the Chinese tupelo Nyssa sinensis.</title>
        <authorList>
            <person name="Yang X."/>
            <person name="Kang M."/>
            <person name="Yang Y."/>
            <person name="Xiong H."/>
            <person name="Wang M."/>
            <person name="Zhang Z."/>
            <person name="Wang Z."/>
            <person name="Wu H."/>
            <person name="Ma T."/>
            <person name="Liu J."/>
            <person name="Xi Z."/>
        </authorList>
    </citation>
    <scope>NUCLEOTIDE SEQUENCE [LARGE SCALE GENOMIC DNA]</scope>
    <source>
        <strain evidence="11">J267</strain>
        <tissue evidence="11">Leaf</tissue>
    </source>
</reference>
<organism evidence="11 12">
    <name type="scientific">Nyssa sinensis</name>
    <dbReference type="NCBI Taxonomy" id="561372"/>
    <lineage>
        <taxon>Eukaryota</taxon>
        <taxon>Viridiplantae</taxon>
        <taxon>Streptophyta</taxon>
        <taxon>Embryophyta</taxon>
        <taxon>Tracheophyta</taxon>
        <taxon>Spermatophyta</taxon>
        <taxon>Magnoliopsida</taxon>
        <taxon>eudicotyledons</taxon>
        <taxon>Gunneridae</taxon>
        <taxon>Pentapetalae</taxon>
        <taxon>asterids</taxon>
        <taxon>Cornales</taxon>
        <taxon>Nyssaceae</taxon>
        <taxon>Nyssa</taxon>
    </lineage>
</organism>
<evidence type="ECO:0000256" key="4">
    <source>
        <dbReference type="ARBA" id="ARBA00022723"/>
    </source>
</evidence>
<dbReference type="OrthoDB" id="8062037at2759"/>
<protein>
    <recommendedName>
        <fullName evidence="2">RING-type E3 ubiquitin transferase</fullName>
        <ecNumber evidence="2">2.3.2.27</ecNumber>
    </recommendedName>
</protein>
<feature type="domain" description="RING-type" evidence="10">
    <location>
        <begin position="394"/>
        <end position="435"/>
    </location>
</feature>
<evidence type="ECO:0000256" key="2">
    <source>
        <dbReference type="ARBA" id="ARBA00012483"/>
    </source>
</evidence>
<evidence type="ECO:0000256" key="8">
    <source>
        <dbReference type="PROSITE-ProRule" id="PRU00175"/>
    </source>
</evidence>
<sequence>MAEVSYPHLHEDDDAVLTLDSVPYWSHDFDVYASDPDGLAEFPPSDVTLRPQITTARQQDAIRIQELDDISEYDSISISNVDLFDRENQVNFVMDLFHQRVEQSSSRVIIDSNLVSSDPNLVPNFGVIEGNEELGSNNLELDLALGLEFCMDRHGLADDDDENGGFMVSDCGDEFFVSRRGYVSESGESSTVCGRTDHLAGGLRVVEIDSDSDEDENGAAGVISNKEDDYGFDNERDDDTSFPLCWDSFQLEDHRDGNEDFEWEEVDGRVDEREILSMFPDADADEDLDASVSAAIPSEEEGVERVGALGILEWEFLLNVHNLDSNPELEHDDLPYLGDHEEYNYTVEYEMLFGQFAENENAFVGRPPASKTVVKNLPFVVLTQEDVENNNALCAVCKDEINIGEQAKQLPCSHRYHGDCIVPWLGIRNTCPVCRYELPTDDPDYEQRRIQRAVLVVLHIAGLMLKFSGGGHYGMLWNVLVMSSLGNILGL</sequence>
<comment type="catalytic activity">
    <reaction evidence="1">
        <text>S-ubiquitinyl-[E2 ubiquitin-conjugating enzyme]-L-cysteine + [acceptor protein]-L-lysine = [E2 ubiquitin-conjugating enzyme]-L-cysteine + N(6)-ubiquitinyl-[acceptor protein]-L-lysine.</text>
        <dbReference type="EC" id="2.3.2.27"/>
    </reaction>
</comment>
<proteinExistence type="predicted"/>
<keyword evidence="5 8" id="KW-0863">Zinc-finger</keyword>
<dbReference type="AlphaFoldDB" id="A0A5J5BGY0"/>
<dbReference type="SUPFAM" id="SSF57850">
    <property type="entry name" value="RING/U-box"/>
    <property type="match status" value="1"/>
</dbReference>
<evidence type="ECO:0000256" key="1">
    <source>
        <dbReference type="ARBA" id="ARBA00000900"/>
    </source>
</evidence>
<dbReference type="PANTHER" id="PTHR15710:SF108">
    <property type="entry name" value="OS03G0286100 PROTEIN"/>
    <property type="match status" value="1"/>
</dbReference>
<keyword evidence="6" id="KW-0833">Ubl conjugation pathway</keyword>
<dbReference type="GO" id="GO:0008270">
    <property type="term" value="F:zinc ion binding"/>
    <property type="evidence" value="ECO:0007669"/>
    <property type="project" value="UniProtKB-KW"/>
</dbReference>
<evidence type="ECO:0000256" key="9">
    <source>
        <dbReference type="SAM" id="MobiDB-lite"/>
    </source>
</evidence>
<evidence type="ECO:0000256" key="3">
    <source>
        <dbReference type="ARBA" id="ARBA00022679"/>
    </source>
</evidence>
<keyword evidence="7" id="KW-0862">Zinc</keyword>
<evidence type="ECO:0000313" key="12">
    <source>
        <dbReference type="Proteomes" id="UP000325577"/>
    </source>
</evidence>
<dbReference type="EC" id="2.3.2.27" evidence="2"/>
<dbReference type="Pfam" id="PF13639">
    <property type="entry name" value="zf-RING_2"/>
    <property type="match status" value="1"/>
</dbReference>
<dbReference type="PANTHER" id="PTHR15710">
    <property type="entry name" value="E3 UBIQUITIN-PROTEIN LIGASE PRAJA"/>
    <property type="match status" value="1"/>
</dbReference>
<dbReference type="Proteomes" id="UP000325577">
    <property type="component" value="Linkage Group LG13"/>
</dbReference>
<dbReference type="GO" id="GO:0061630">
    <property type="term" value="F:ubiquitin protein ligase activity"/>
    <property type="evidence" value="ECO:0007669"/>
    <property type="project" value="UniProtKB-EC"/>
</dbReference>
<keyword evidence="12" id="KW-1185">Reference proteome</keyword>
<evidence type="ECO:0000256" key="6">
    <source>
        <dbReference type="ARBA" id="ARBA00022786"/>
    </source>
</evidence>
<dbReference type="EMBL" id="CM018036">
    <property type="protein sequence ID" value="KAA8541102.1"/>
    <property type="molecule type" value="Genomic_DNA"/>
</dbReference>
<dbReference type="SMART" id="SM00184">
    <property type="entry name" value="RING"/>
    <property type="match status" value="1"/>
</dbReference>
<evidence type="ECO:0000256" key="5">
    <source>
        <dbReference type="ARBA" id="ARBA00022771"/>
    </source>
</evidence>
<keyword evidence="3" id="KW-0808">Transferase</keyword>
<dbReference type="GO" id="GO:0016567">
    <property type="term" value="P:protein ubiquitination"/>
    <property type="evidence" value="ECO:0007669"/>
    <property type="project" value="TreeGrafter"/>
</dbReference>
<dbReference type="Gene3D" id="3.30.40.10">
    <property type="entry name" value="Zinc/RING finger domain, C3HC4 (zinc finger)"/>
    <property type="match status" value="1"/>
</dbReference>